<evidence type="ECO:0000313" key="4">
    <source>
        <dbReference type="Proteomes" id="UP000012283"/>
    </source>
</evidence>
<evidence type="ECO:0000313" key="3">
    <source>
        <dbReference type="EMBL" id="ENH96729.1"/>
    </source>
</evidence>
<dbReference type="Gene3D" id="1.20.5.340">
    <property type="match status" value="1"/>
</dbReference>
<comment type="caution">
    <text evidence="3">The sequence shown here is derived from an EMBL/GenBank/DDBJ whole genome shotgun (WGS) entry which is preliminary data.</text>
</comment>
<organism evidence="3 4">
    <name type="scientific">Gracilibacillus halophilus YIM-C55.5</name>
    <dbReference type="NCBI Taxonomy" id="1308866"/>
    <lineage>
        <taxon>Bacteria</taxon>
        <taxon>Bacillati</taxon>
        <taxon>Bacillota</taxon>
        <taxon>Bacilli</taxon>
        <taxon>Bacillales</taxon>
        <taxon>Bacillaceae</taxon>
        <taxon>Gracilibacillus</taxon>
    </lineage>
</organism>
<feature type="compositionally biased region" description="Polar residues" evidence="1">
    <location>
        <begin position="412"/>
        <end position="422"/>
    </location>
</feature>
<dbReference type="AlphaFoldDB" id="N4WBT8"/>
<name>N4WBT8_9BACI</name>
<feature type="domain" description="Tail spike" evidence="2">
    <location>
        <begin position="92"/>
        <end position="341"/>
    </location>
</feature>
<dbReference type="STRING" id="1308866.J416_09534"/>
<evidence type="ECO:0000256" key="1">
    <source>
        <dbReference type="SAM" id="MobiDB-lite"/>
    </source>
</evidence>
<dbReference type="Proteomes" id="UP000012283">
    <property type="component" value="Unassembled WGS sequence"/>
</dbReference>
<gene>
    <name evidence="3" type="ORF">J416_09534</name>
</gene>
<reference evidence="3 4" key="1">
    <citation type="submission" date="2013-03" db="EMBL/GenBank/DDBJ databases">
        <title>Draft genome sequence of Gracibacillus halophilus YIM-C55.5, a moderately halophilic and thermophilic organism from the Xiaochaidamu salt lake.</title>
        <authorList>
            <person name="Sugumar T."/>
            <person name="Polireddy D.R."/>
            <person name="Antony A."/>
            <person name="Madhava Y.R."/>
            <person name="Sivakumar N."/>
        </authorList>
    </citation>
    <scope>NUCLEOTIDE SEQUENCE [LARGE SCALE GENOMIC DNA]</scope>
    <source>
        <strain evidence="3 4">YIM-C55.5</strain>
    </source>
</reference>
<proteinExistence type="predicted"/>
<dbReference type="InterPro" id="IPR007119">
    <property type="entry name" value="Phage_tail_spike_N"/>
</dbReference>
<dbReference type="EMBL" id="APML01000033">
    <property type="protein sequence ID" value="ENH96729.1"/>
    <property type="molecule type" value="Genomic_DNA"/>
</dbReference>
<feature type="compositionally biased region" description="Low complexity" evidence="1">
    <location>
        <begin position="391"/>
        <end position="407"/>
    </location>
</feature>
<dbReference type="PATRIC" id="fig|1308866.3.peg.1933"/>
<dbReference type="NCBIfam" id="TIGR01665">
    <property type="entry name" value="put_anti_recept"/>
    <property type="match status" value="1"/>
</dbReference>
<dbReference type="RefSeq" id="WP_003469061.1">
    <property type="nucleotide sequence ID" value="NZ_APML01000033.1"/>
</dbReference>
<feature type="region of interest" description="Disordered" evidence="1">
    <location>
        <begin position="387"/>
        <end position="422"/>
    </location>
</feature>
<dbReference type="Pfam" id="PF06605">
    <property type="entry name" value="Prophage_tail"/>
    <property type="match status" value="1"/>
</dbReference>
<evidence type="ECO:0000259" key="2">
    <source>
        <dbReference type="Pfam" id="PF06605"/>
    </source>
</evidence>
<keyword evidence="4" id="KW-1185">Reference proteome</keyword>
<protein>
    <recommendedName>
        <fullName evidence="2">Tail spike domain-containing protein</fullName>
    </recommendedName>
</protein>
<sequence length="1122" mass="125108">MLHIIDKQSDTIVDFYSNHKKLFWDDIHFSSLNNYEEYFNFKTLYNNSEHLTSRNRVVIPNDDGYYREFIVDETLKNKQEKEVYTTASFADDLKKEKTIEPKTYDGVTVNAFLDDLLDGTGWQRGKTDYLGIATIDVENVTHPFSVLKKGATAFEGELDFRIETKGNKIVARYVDLIEQQGSWNGKEITIGKDLIGVTRRENAENIVTALLCYGPEQEDGSRLVVEVKDDDARKRWGRPKSNPQHLWAVYEPQSTDQEMTEAQLRSLGETELEKRINAVVEYECDQVSIEHIFGFSHEKVRKGDTVRIKDTSYSPALYLEARVRDVERSITNPSQKKYVLGDFVEYDEEDVMALFRSMQQVLSQKVSEQEMLDRTYTKVEINDKDSTVESNAAADATQKADQAQTNAEQHADSVSNQAEQNANDYTDQRETQIMSEVNDKADEAYVNAELALRELSIHRGTAPPSNTDQMWIDMNTLPNVMKRYDDASSSWVKMTPTEAEEVGTYSSSDIDTALDSKASVTEFNALDGRLDSAETSITQNENEIATKASQTELNMLTGRVDDAETSITQNANEIATKAEQTTVDNLEGRVSTAESNITQNANEISSKVEASYVDNAINDKIYRYDNNQYDSTDDASQYSPKPSVAVMQTTTGSWPGSQYGTLTTYWSENQRGNQRYVDSNGNIFEREVHPSVYPTWSDWRRIEDVDGAQNKVDNAVGPIDSRLSTAESEITQNADAIQQRVTTSEFNNLEGRVETAESTITQHSDQIALKVDEDGVIGAINLSSETATIDADKINLVGAVTVLSDITGNLGSITAGDINGVNINGSTFTQDSTDGTITLDNNGFELLDKTYDEKIFIGITNNGGNHGGNYGLYFQNPDGSFNGGLSYYYTDLILEGKSNVSIIGGDLGVWVDGTSSAVDFGTHIDGGLRVDGNGVLVRSSGRSLILRSLSDGNFAATYVDFQNTNGDRLGYFGFGSPNDNVFYISNDTAGAVEIRADLHVNEDFTVSGSKSAIVDTVNYGTRKMYAVESPDNRFVAYTEHVLEEGEHEIIIEPMFLETISQYFVVPHIQNGADVTIIERLEDRFRVSVSKHKAEVVFEVNGLRKGYEGVYMEQVENNEEEVA</sequence>
<dbReference type="eggNOG" id="COG5314">
    <property type="taxonomic scope" value="Bacteria"/>
</dbReference>
<dbReference type="InterPro" id="IPR010572">
    <property type="entry name" value="Tail_dom"/>
</dbReference>
<accession>N4WBT8</accession>